<evidence type="ECO:0000313" key="2">
    <source>
        <dbReference type="Proteomes" id="UP000293342"/>
    </source>
</evidence>
<evidence type="ECO:0000313" key="1">
    <source>
        <dbReference type="EMBL" id="TCC50617.1"/>
    </source>
</evidence>
<dbReference type="Proteomes" id="UP000293342">
    <property type="component" value="Unassembled WGS sequence"/>
</dbReference>
<dbReference type="AlphaFoldDB" id="A0A4R0JVI3"/>
<dbReference type="NCBIfam" id="NF046112">
    <property type="entry name" value="MSMEG_6209_Nter"/>
    <property type="match status" value="1"/>
</dbReference>
<dbReference type="OrthoDB" id="4277148at2"/>
<keyword evidence="2" id="KW-1185">Reference proteome</keyword>
<sequence>MLEGMDRSDEDRAISEVIDRLAKQFPAVSADEVADAVGQSRPEFDNARVRDFVPLFVERGAKARLRELV</sequence>
<comment type="caution">
    <text evidence="1">The sequence shown here is derived from an EMBL/GenBank/DDBJ whole genome shotgun (WGS) entry which is preliminary data.</text>
</comment>
<dbReference type="Gene3D" id="1.10.8.1060">
    <property type="entry name" value="Corynebacterium glutamicum thioredoxin-dependent arsenate reductase, N-terminal domain"/>
    <property type="match status" value="1"/>
</dbReference>
<gene>
    <name evidence="1" type="ORF">E0H75_10435</name>
</gene>
<proteinExistence type="predicted"/>
<dbReference type="EMBL" id="SJKD01000002">
    <property type="protein sequence ID" value="TCC50617.1"/>
    <property type="molecule type" value="Genomic_DNA"/>
</dbReference>
<accession>A0A4R0JVI3</accession>
<organism evidence="1 2">
    <name type="scientific">Kribbella capetownensis</name>
    <dbReference type="NCBI Taxonomy" id="1572659"/>
    <lineage>
        <taxon>Bacteria</taxon>
        <taxon>Bacillati</taxon>
        <taxon>Actinomycetota</taxon>
        <taxon>Actinomycetes</taxon>
        <taxon>Propionibacteriales</taxon>
        <taxon>Kribbellaceae</taxon>
        <taxon>Kribbella</taxon>
    </lineage>
</organism>
<name>A0A4R0JVI3_9ACTN</name>
<protein>
    <submittedName>
        <fullName evidence="1">Uncharacterized protein</fullName>
    </submittedName>
</protein>
<reference evidence="1 2" key="1">
    <citation type="submission" date="2019-02" db="EMBL/GenBank/DDBJ databases">
        <title>Kribbella capetownensis sp. nov. and Kribbella speibonae sp. nov., isolated from soil.</title>
        <authorList>
            <person name="Curtis S.M."/>
            <person name="Norton I."/>
            <person name="Everest G.J."/>
            <person name="Meyers P.R."/>
        </authorList>
    </citation>
    <scope>NUCLEOTIDE SEQUENCE [LARGE SCALE GENOMIC DNA]</scope>
    <source>
        <strain evidence="1 2">YM53</strain>
    </source>
</reference>